<dbReference type="InterPro" id="IPR019775">
    <property type="entry name" value="WD40_repeat_CS"/>
</dbReference>
<dbReference type="Proteomes" id="UP000027586">
    <property type="component" value="Unassembled WGS sequence"/>
</dbReference>
<evidence type="ECO:0000256" key="3">
    <source>
        <dbReference type="ARBA" id="ARBA00022737"/>
    </source>
</evidence>
<feature type="compositionally biased region" description="Low complexity" evidence="5">
    <location>
        <begin position="8"/>
        <end position="63"/>
    </location>
</feature>
<feature type="repeat" description="WD" evidence="4">
    <location>
        <begin position="486"/>
        <end position="525"/>
    </location>
</feature>
<keyword evidence="7" id="KW-0131">Cell cycle</keyword>
<evidence type="ECO:0000256" key="4">
    <source>
        <dbReference type="PROSITE-ProRule" id="PRU00221"/>
    </source>
</evidence>
<dbReference type="PROSITE" id="PS50294">
    <property type="entry name" value="WD_REPEATS_REGION"/>
    <property type="match status" value="3"/>
</dbReference>
<keyword evidence="7" id="KW-0132">Cell division</keyword>
<dbReference type="InterPro" id="IPR036047">
    <property type="entry name" value="F-box-like_dom_sf"/>
</dbReference>
<evidence type="ECO:0000256" key="2">
    <source>
        <dbReference type="ARBA" id="ARBA00022574"/>
    </source>
</evidence>
<dbReference type="GO" id="GO:0005737">
    <property type="term" value="C:cytoplasm"/>
    <property type="evidence" value="ECO:0007669"/>
    <property type="project" value="TreeGrafter"/>
</dbReference>
<dbReference type="PROSITE" id="PS50082">
    <property type="entry name" value="WD_REPEATS_2"/>
    <property type="match status" value="6"/>
</dbReference>
<dbReference type="PROSITE" id="PS00678">
    <property type="entry name" value="WD_REPEATS_1"/>
    <property type="match status" value="3"/>
</dbReference>
<feature type="repeat" description="WD" evidence="4">
    <location>
        <begin position="568"/>
        <end position="607"/>
    </location>
</feature>
<feature type="repeat" description="WD" evidence="4">
    <location>
        <begin position="442"/>
        <end position="469"/>
    </location>
</feature>
<evidence type="ECO:0000259" key="6">
    <source>
        <dbReference type="PROSITE" id="PS50181"/>
    </source>
</evidence>
<dbReference type="InterPro" id="IPR001680">
    <property type="entry name" value="WD40_rpt"/>
</dbReference>
<evidence type="ECO:0000256" key="5">
    <source>
        <dbReference type="SAM" id="MobiDB-lite"/>
    </source>
</evidence>
<keyword evidence="1" id="KW-0963">Cytoplasm</keyword>
<feature type="repeat" description="WD" evidence="4">
    <location>
        <begin position="526"/>
        <end position="567"/>
    </location>
</feature>
<feature type="region of interest" description="Disordered" evidence="5">
    <location>
        <begin position="115"/>
        <end position="146"/>
    </location>
</feature>
<dbReference type="PRINTS" id="PR00320">
    <property type="entry name" value="GPROTEINBRPT"/>
</dbReference>
<dbReference type="Pfam" id="PF12937">
    <property type="entry name" value="F-box-like"/>
    <property type="match status" value="1"/>
</dbReference>
<organism evidence="7 8">
    <name type="scientific">Lichtheimia corymbifera JMRC:FSU:9682</name>
    <dbReference type="NCBI Taxonomy" id="1263082"/>
    <lineage>
        <taxon>Eukaryota</taxon>
        <taxon>Fungi</taxon>
        <taxon>Fungi incertae sedis</taxon>
        <taxon>Mucoromycota</taxon>
        <taxon>Mucoromycotina</taxon>
        <taxon>Mucoromycetes</taxon>
        <taxon>Mucorales</taxon>
        <taxon>Lichtheimiaceae</taxon>
        <taxon>Lichtheimia</taxon>
    </lineage>
</organism>
<dbReference type="Gene3D" id="2.130.10.10">
    <property type="entry name" value="YVTN repeat-like/Quinoprotein amine dehydrogenase"/>
    <property type="match status" value="1"/>
</dbReference>
<dbReference type="STRING" id="1263082.A0A068SDZ0"/>
<name>A0A068SDZ0_9FUNG</name>
<dbReference type="InterPro" id="IPR015943">
    <property type="entry name" value="WD40/YVTN_repeat-like_dom_sf"/>
</dbReference>
<feature type="compositionally biased region" description="Polar residues" evidence="5">
    <location>
        <begin position="129"/>
        <end position="138"/>
    </location>
</feature>
<protein>
    <submittedName>
        <fullName evidence="7">Cell division control protein</fullName>
    </submittedName>
</protein>
<dbReference type="CDD" id="cd00200">
    <property type="entry name" value="WD40"/>
    <property type="match status" value="1"/>
</dbReference>
<evidence type="ECO:0000313" key="8">
    <source>
        <dbReference type="Proteomes" id="UP000027586"/>
    </source>
</evidence>
<dbReference type="Gene3D" id="1.20.1280.50">
    <property type="match status" value="1"/>
</dbReference>
<evidence type="ECO:0000256" key="1">
    <source>
        <dbReference type="ARBA" id="ARBA00022490"/>
    </source>
</evidence>
<dbReference type="PANTHER" id="PTHR19849">
    <property type="entry name" value="PHOSPHOLIPASE A-2-ACTIVATING PROTEIN"/>
    <property type="match status" value="1"/>
</dbReference>
<evidence type="ECO:0000313" key="7">
    <source>
        <dbReference type="EMBL" id="CDH60494.1"/>
    </source>
</evidence>
<keyword evidence="8" id="KW-1185">Reference proteome</keyword>
<dbReference type="SMART" id="SM00256">
    <property type="entry name" value="FBOX"/>
    <property type="match status" value="1"/>
</dbReference>
<keyword evidence="3" id="KW-0677">Repeat</keyword>
<feature type="region of interest" description="Disordered" evidence="5">
    <location>
        <begin position="1"/>
        <end position="64"/>
    </location>
</feature>
<dbReference type="OrthoDB" id="190105at2759"/>
<dbReference type="PANTHER" id="PTHR19849:SF0">
    <property type="entry name" value="PHOSPHOLIPASE A-2-ACTIVATING PROTEIN"/>
    <property type="match status" value="1"/>
</dbReference>
<dbReference type="GO" id="GO:0005634">
    <property type="term" value="C:nucleus"/>
    <property type="evidence" value="ECO:0007669"/>
    <property type="project" value="TreeGrafter"/>
</dbReference>
<dbReference type="InterPro" id="IPR020472">
    <property type="entry name" value="WD40_PAC1"/>
</dbReference>
<dbReference type="AlphaFoldDB" id="A0A068SDZ0"/>
<dbReference type="VEuPathDB" id="FungiDB:LCOR_11279.1"/>
<reference evidence="7" key="1">
    <citation type="submission" date="2013-08" db="EMBL/GenBank/DDBJ databases">
        <title>Gene expansion shapes genome architecture in the human pathogen Lichtheimia corymbifera: an evolutionary genomics analysis in the ancient terrestrial Mucorales (Mucoromycotina).</title>
        <authorList>
            <person name="Schwartze V.U."/>
            <person name="Winter S."/>
            <person name="Shelest E."/>
            <person name="Marcet-Houben M."/>
            <person name="Horn F."/>
            <person name="Wehner S."/>
            <person name="Hoffmann K."/>
            <person name="Riege K."/>
            <person name="Sammeth M."/>
            <person name="Nowrousian M."/>
            <person name="Valiante V."/>
            <person name="Linde J."/>
            <person name="Jacobsen I.D."/>
            <person name="Marz M."/>
            <person name="Brakhage A.A."/>
            <person name="Gabaldon T."/>
            <person name="Bocker S."/>
            <person name="Voigt K."/>
        </authorList>
    </citation>
    <scope>NUCLEOTIDE SEQUENCE [LARGE SCALE GENOMIC DNA]</scope>
    <source>
        <strain evidence="7">FSU 9682</strain>
    </source>
</reference>
<dbReference type="GO" id="GO:0010992">
    <property type="term" value="P:ubiquitin recycling"/>
    <property type="evidence" value="ECO:0007669"/>
    <property type="project" value="TreeGrafter"/>
</dbReference>
<sequence length="689" mass="76899">MLPPTPRMTHSNTPTSHPSTMHTTSSNTSLPAPLLPPATAILPTTPAHSNISQTESPSSSSSSFYPTMRYPLARATTPPSLLSFRSMSVYQQPSHEGYKDHTSKRRGSVSTFVTTPMEDEDDDHHHHATNSSSGYHQSNSKKRVKLETTTTTTTITTTTTANNMPSPYLEDDEEGLLPMVTTDALRQLPDMVHAYDSLAPSLQSYILFQLLKRSPTDTLQFVNAMVTPVLKRDFLASLPLELALNVISHLDALTLCRAACVSRKWRSVVDSHPATWKRLLQRDRLLPSSMTEDDGAEEEDPMDVDDGGINRYKEIYRRQYTLRQNWRRGRARRIRFQGHPPRTVVTCLQFDDDKIISGADDHHIHVYDTRTGQLRHALTGHEGGVWALQYVGNTLVSGSTDRTVRVWDIAKGLCTHVFIGHTSTVRCLQIVQPTMVNGRLEPSVPLIVTGSRDATLRVWRLPDLDEQMNNDTYHGEGGPRWFMHSLTGHEHSVRALAAHGNRLVSGSYDCTVCVWNVEEGRMLHRMEGHVQKVYSVVIDAERQHCMSGSMDSTVRIWDMENGHCLKVLDGHAILVGLLGLTPKYLVSAAADASLRVWSPETGVCQHVLTGHISAITCFQHNDEMVISGSEGGLKMWDINTGKHVCDLITNVSGVWRVAFDQRRCVATVHRDDVTSFEVLDFGVYGLEDT</sequence>
<keyword evidence="2 4" id="KW-0853">WD repeat</keyword>
<dbReference type="SMART" id="SM00320">
    <property type="entry name" value="WD40"/>
    <property type="match status" value="8"/>
</dbReference>
<proteinExistence type="predicted"/>
<dbReference type="GO" id="GO:0051301">
    <property type="term" value="P:cell division"/>
    <property type="evidence" value="ECO:0007669"/>
    <property type="project" value="UniProtKB-KW"/>
</dbReference>
<feature type="domain" description="F-box" evidence="6">
    <location>
        <begin position="232"/>
        <end position="279"/>
    </location>
</feature>
<accession>A0A068SDZ0</accession>
<dbReference type="InterPro" id="IPR001810">
    <property type="entry name" value="F-box_dom"/>
</dbReference>
<comment type="caution">
    <text evidence="7">The sequence shown here is derived from an EMBL/GenBank/DDBJ whole genome shotgun (WGS) entry which is preliminary data.</text>
</comment>
<dbReference type="SUPFAM" id="SSF81383">
    <property type="entry name" value="F-box domain"/>
    <property type="match status" value="1"/>
</dbReference>
<gene>
    <name evidence="7" type="ORF">LCOR_11279.1</name>
</gene>
<dbReference type="InterPro" id="IPR036322">
    <property type="entry name" value="WD40_repeat_dom_sf"/>
</dbReference>
<feature type="repeat" description="WD" evidence="4">
    <location>
        <begin position="378"/>
        <end position="417"/>
    </location>
</feature>
<dbReference type="SUPFAM" id="SSF50978">
    <property type="entry name" value="WD40 repeat-like"/>
    <property type="match status" value="1"/>
</dbReference>
<dbReference type="PROSITE" id="PS50181">
    <property type="entry name" value="FBOX"/>
    <property type="match status" value="1"/>
</dbReference>
<dbReference type="GO" id="GO:0043130">
    <property type="term" value="F:ubiquitin binding"/>
    <property type="evidence" value="ECO:0007669"/>
    <property type="project" value="TreeGrafter"/>
</dbReference>
<dbReference type="GO" id="GO:0043161">
    <property type="term" value="P:proteasome-mediated ubiquitin-dependent protein catabolic process"/>
    <property type="evidence" value="ECO:0007669"/>
    <property type="project" value="TreeGrafter"/>
</dbReference>
<feature type="repeat" description="WD" evidence="4">
    <location>
        <begin position="608"/>
        <end position="646"/>
    </location>
</feature>
<dbReference type="EMBL" id="CBTN010000094">
    <property type="protein sequence ID" value="CDH60494.1"/>
    <property type="molecule type" value="Genomic_DNA"/>
</dbReference>
<dbReference type="Pfam" id="PF00400">
    <property type="entry name" value="WD40"/>
    <property type="match status" value="6"/>
</dbReference>